<reference evidence="2 3" key="1">
    <citation type="journal article" date="2014" name="Genome Biol. Evol.">
        <title>The secreted proteins of Achlya hypogyna and Thraustotheca clavata identify the ancestral oomycete secretome and reveal gene acquisitions by horizontal gene transfer.</title>
        <authorList>
            <person name="Misner I."/>
            <person name="Blouin N."/>
            <person name="Leonard G."/>
            <person name="Richards T.A."/>
            <person name="Lane C.E."/>
        </authorList>
    </citation>
    <scope>NUCLEOTIDE SEQUENCE [LARGE SCALE GENOMIC DNA]</scope>
    <source>
        <strain evidence="2 3">ATCC 48635</strain>
    </source>
</reference>
<dbReference type="OrthoDB" id="65755at2759"/>
<gene>
    <name evidence="2" type="ORF">ACHHYP_02338</name>
</gene>
<evidence type="ECO:0000256" key="1">
    <source>
        <dbReference type="SAM" id="MobiDB-lite"/>
    </source>
</evidence>
<proteinExistence type="predicted"/>
<keyword evidence="3" id="KW-1185">Reference proteome</keyword>
<evidence type="ECO:0000313" key="2">
    <source>
        <dbReference type="EMBL" id="OQR93718.1"/>
    </source>
</evidence>
<dbReference type="AlphaFoldDB" id="A0A1V9Z6U3"/>
<dbReference type="EMBL" id="JNBR01000398">
    <property type="protein sequence ID" value="OQR93718.1"/>
    <property type="molecule type" value="Genomic_DNA"/>
</dbReference>
<organism evidence="2 3">
    <name type="scientific">Achlya hypogyna</name>
    <name type="common">Oomycete</name>
    <name type="synonym">Protoachlya hypogyna</name>
    <dbReference type="NCBI Taxonomy" id="1202772"/>
    <lineage>
        <taxon>Eukaryota</taxon>
        <taxon>Sar</taxon>
        <taxon>Stramenopiles</taxon>
        <taxon>Oomycota</taxon>
        <taxon>Saprolegniomycetes</taxon>
        <taxon>Saprolegniales</taxon>
        <taxon>Achlyaceae</taxon>
        <taxon>Achlya</taxon>
    </lineage>
</organism>
<comment type="caution">
    <text evidence="2">The sequence shown here is derived from an EMBL/GenBank/DDBJ whole genome shotgun (WGS) entry which is preliminary data.</text>
</comment>
<sequence>MAIEYPMSGVVPDSASRKRKRPTETKDLDNLALALKLKSLVAEACLSDMNNVVIEKNLIAIAKELAVLHSAGIQTDARCLRFLSICFERVNVLLAKVTTSSPLTVTAESLWESAKWQVNEAMDSNELDATAVTACYENAVRDVKLLWKAMVLSREQGANLWHEGKQEEAVHVLKMSEVYMRRFHLKFQKLNIDHALLQSSSSPAKKASKKSVSFAAAPIVLGTADADVDRSPTSCSKPSKLDALLLRSSRNFPTPHF</sequence>
<feature type="region of interest" description="Disordered" evidence="1">
    <location>
        <begin position="1"/>
        <end position="23"/>
    </location>
</feature>
<dbReference type="Proteomes" id="UP000243579">
    <property type="component" value="Unassembled WGS sequence"/>
</dbReference>
<evidence type="ECO:0000313" key="3">
    <source>
        <dbReference type="Proteomes" id="UP000243579"/>
    </source>
</evidence>
<accession>A0A1V9Z6U3</accession>
<protein>
    <submittedName>
        <fullName evidence="2">Uncharacterized protein</fullName>
    </submittedName>
</protein>
<name>A0A1V9Z6U3_ACHHY</name>